<comment type="caution">
    <text evidence="2">The sequence shown here is derived from an EMBL/GenBank/DDBJ whole genome shotgun (WGS) entry which is preliminary data.</text>
</comment>
<evidence type="ECO:0000259" key="1">
    <source>
        <dbReference type="Pfam" id="PF14534"/>
    </source>
</evidence>
<sequence length="166" mass="19125">MSSFYKPILTALFYLAQVGVVMAQDSMNYRITENYVPDDLDLYQTIVKLDQEFFGYYNTCETQLELYADFYAEELEFYHDQGGLSTSKSEIVQSTKQNICGRVTRHLVPNSIEVYSIPGFGAVEMGLHYFINADNPPNEPRKVGRFMIFWKEGSEGWKISKVVSLH</sequence>
<dbReference type="RefSeq" id="WP_338227503.1">
    <property type="nucleotide sequence ID" value="NZ_BTPE01000003.1"/>
</dbReference>
<protein>
    <recommendedName>
        <fullName evidence="1">DUF4440 domain-containing protein</fullName>
    </recommendedName>
</protein>
<dbReference type="Proteomes" id="UP001307705">
    <property type="component" value="Unassembled WGS sequence"/>
</dbReference>
<dbReference type="Gene3D" id="3.10.450.50">
    <property type="match status" value="1"/>
</dbReference>
<name>A0ABQ6PZJ4_9BACT</name>
<keyword evidence="3" id="KW-1185">Reference proteome</keyword>
<dbReference type="InterPro" id="IPR032710">
    <property type="entry name" value="NTF2-like_dom_sf"/>
</dbReference>
<organism evidence="2 3">
    <name type="scientific">Algoriphagus taiwanensis</name>
    <dbReference type="NCBI Taxonomy" id="1445656"/>
    <lineage>
        <taxon>Bacteria</taxon>
        <taxon>Pseudomonadati</taxon>
        <taxon>Bacteroidota</taxon>
        <taxon>Cytophagia</taxon>
        <taxon>Cytophagales</taxon>
        <taxon>Cyclobacteriaceae</taxon>
        <taxon>Algoriphagus</taxon>
    </lineage>
</organism>
<dbReference type="EMBL" id="BTPE01000003">
    <property type="protein sequence ID" value="GMQ32695.1"/>
    <property type="molecule type" value="Genomic_DNA"/>
</dbReference>
<feature type="domain" description="DUF4440" evidence="1">
    <location>
        <begin position="46"/>
        <end position="159"/>
    </location>
</feature>
<evidence type="ECO:0000313" key="2">
    <source>
        <dbReference type="EMBL" id="GMQ32695.1"/>
    </source>
</evidence>
<dbReference type="Pfam" id="PF14534">
    <property type="entry name" value="DUF4440"/>
    <property type="match status" value="1"/>
</dbReference>
<proteinExistence type="predicted"/>
<gene>
    <name evidence="2" type="ORF">Ataiwa_09670</name>
</gene>
<dbReference type="SUPFAM" id="SSF54427">
    <property type="entry name" value="NTF2-like"/>
    <property type="match status" value="1"/>
</dbReference>
<evidence type="ECO:0000313" key="3">
    <source>
        <dbReference type="Proteomes" id="UP001307705"/>
    </source>
</evidence>
<reference evidence="2 3" key="1">
    <citation type="submission" date="2023-08" db="EMBL/GenBank/DDBJ databases">
        <title>Draft genome sequence of Algoriphagus taiwanensis.</title>
        <authorList>
            <person name="Takatani N."/>
            <person name="Hosokawa M."/>
            <person name="Sawabe T."/>
        </authorList>
    </citation>
    <scope>NUCLEOTIDE SEQUENCE [LARGE SCALE GENOMIC DNA]</scope>
    <source>
        <strain evidence="2 3">JCM 19755</strain>
    </source>
</reference>
<dbReference type="InterPro" id="IPR027843">
    <property type="entry name" value="DUF4440"/>
</dbReference>
<accession>A0ABQ6PZJ4</accession>